<dbReference type="InterPro" id="IPR016181">
    <property type="entry name" value="Acyl_CoA_acyltransferase"/>
</dbReference>
<evidence type="ECO:0000313" key="3">
    <source>
        <dbReference type="EMBL" id="MCC9632162.1"/>
    </source>
</evidence>
<feature type="domain" description="N-acetyltransferase" evidence="2">
    <location>
        <begin position="1"/>
        <end position="146"/>
    </location>
</feature>
<feature type="transmembrane region" description="Helical" evidence="1">
    <location>
        <begin position="379"/>
        <end position="396"/>
    </location>
</feature>
<protein>
    <submittedName>
        <fullName evidence="3">GNAT family N-acetyltransferase</fullName>
    </submittedName>
</protein>
<accession>A0A9X1MTF5</accession>
<comment type="caution">
    <text evidence="3">The sequence shown here is derived from an EMBL/GenBank/DDBJ whole genome shotgun (WGS) entry which is preliminary data.</text>
</comment>
<dbReference type="GO" id="GO:0016747">
    <property type="term" value="F:acyltransferase activity, transferring groups other than amino-acyl groups"/>
    <property type="evidence" value="ECO:0007669"/>
    <property type="project" value="InterPro"/>
</dbReference>
<keyword evidence="1" id="KW-0812">Transmembrane</keyword>
<feature type="transmembrane region" description="Helical" evidence="1">
    <location>
        <begin position="403"/>
        <end position="424"/>
    </location>
</feature>
<dbReference type="CDD" id="cd04301">
    <property type="entry name" value="NAT_SF"/>
    <property type="match status" value="1"/>
</dbReference>
<dbReference type="InterPro" id="IPR000182">
    <property type="entry name" value="GNAT_dom"/>
</dbReference>
<sequence>MDFRFLAPDEASRLRNVPSDLFDGALNTRLLEQFLADPRNHLCVVFVEGIAIGYASGVHLTRVNQADEFFIYEVEVTSAWRDAGVAQELLKQLLAKAVELNCETASAVARQADPKTIDRYRAVGGFSSYDVLKFSFPLVELVQPLQPTEIERRKSTLQPVPHPSPVKALNVLLTLHMSDKSGDPPGEKLTQQIAAEFLPEDEMEVTLQKWREVGWSWTFSIDERKYEGVLAILAEPRQALLQMGPLDRITFFGMQPKLSLEDMEPLRERTLQVLEKLPEVASVQFSADGFPDALIAPDPKSIARAMKKWDDSRETGMRRPVEGELNLLYRFLLSPLRTRRGRDAEPIRRVDVVCLNALIVFTIIGRIYLFTFFPWPEQLWLVPLYTVIIGGALTGFRKRIAWIAVSVLTTATFYFSLALLRGMIHLI</sequence>
<dbReference type="AlphaFoldDB" id="A0A9X1MTF5"/>
<dbReference type="Proteomes" id="UP001139103">
    <property type="component" value="Unassembled WGS sequence"/>
</dbReference>
<dbReference type="SUPFAM" id="SSF55729">
    <property type="entry name" value="Acyl-CoA N-acyltransferases (Nat)"/>
    <property type="match status" value="1"/>
</dbReference>
<gene>
    <name evidence="3" type="ORF">LOC68_27520</name>
</gene>
<organism evidence="3 4">
    <name type="scientific">Blastopirellula sediminis</name>
    <dbReference type="NCBI Taxonomy" id="2894196"/>
    <lineage>
        <taxon>Bacteria</taxon>
        <taxon>Pseudomonadati</taxon>
        <taxon>Planctomycetota</taxon>
        <taxon>Planctomycetia</taxon>
        <taxon>Pirellulales</taxon>
        <taxon>Pirellulaceae</taxon>
        <taxon>Blastopirellula</taxon>
    </lineage>
</organism>
<evidence type="ECO:0000259" key="2">
    <source>
        <dbReference type="PROSITE" id="PS51186"/>
    </source>
</evidence>
<dbReference type="RefSeq" id="WP_230225018.1">
    <property type="nucleotide sequence ID" value="NZ_JAJKFT010000010.1"/>
</dbReference>
<feature type="transmembrane region" description="Helical" evidence="1">
    <location>
        <begin position="350"/>
        <end position="373"/>
    </location>
</feature>
<dbReference type="EMBL" id="JAJKFT010000010">
    <property type="protein sequence ID" value="MCC9632162.1"/>
    <property type="molecule type" value="Genomic_DNA"/>
</dbReference>
<reference evidence="3" key="1">
    <citation type="submission" date="2021-11" db="EMBL/GenBank/DDBJ databases">
        <title>Genome sequence.</title>
        <authorList>
            <person name="Sun Q."/>
        </authorList>
    </citation>
    <scope>NUCLEOTIDE SEQUENCE</scope>
    <source>
        <strain evidence="3">JC732</strain>
    </source>
</reference>
<dbReference type="PROSITE" id="PS51186">
    <property type="entry name" value="GNAT"/>
    <property type="match status" value="1"/>
</dbReference>
<proteinExistence type="predicted"/>
<keyword evidence="1" id="KW-0472">Membrane</keyword>
<name>A0A9X1MTF5_9BACT</name>
<evidence type="ECO:0000313" key="4">
    <source>
        <dbReference type="Proteomes" id="UP001139103"/>
    </source>
</evidence>
<evidence type="ECO:0000256" key="1">
    <source>
        <dbReference type="SAM" id="Phobius"/>
    </source>
</evidence>
<keyword evidence="1" id="KW-1133">Transmembrane helix</keyword>
<dbReference type="Pfam" id="PF00583">
    <property type="entry name" value="Acetyltransf_1"/>
    <property type="match status" value="1"/>
</dbReference>
<keyword evidence="4" id="KW-1185">Reference proteome</keyword>
<dbReference type="Gene3D" id="3.40.630.30">
    <property type="match status" value="1"/>
</dbReference>